<comment type="similarity">
    <text evidence="1">Belongs to the 'GDXG' lipolytic enzyme family.</text>
</comment>
<dbReference type="Gene3D" id="3.40.50.1820">
    <property type="entry name" value="alpha/beta hydrolase"/>
    <property type="match status" value="1"/>
</dbReference>
<dbReference type="InterPro" id="IPR050466">
    <property type="entry name" value="Carboxylest/Gibb_receptor"/>
</dbReference>
<sequence length="147" mass="16414">MVAEEAEFGTKVNLVELALVHPFFWGSNPIGSESVDPGRRASVDWLWPFVCPSAPDSDDPRVNPVAEGAPSLVGLGCRRVLVCVAEKDVLKDRGWLYYEALGRSRWMGVVEIKETESEDHAFHLNDLECEKAKDLIRSLAAFFNRLP</sequence>
<dbReference type="Pfam" id="PF07859">
    <property type="entry name" value="Abhydrolase_3"/>
    <property type="match status" value="1"/>
</dbReference>
<dbReference type="Proteomes" id="UP000516437">
    <property type="component" value="Chromosome 3"/>
</dbReference>
<gene>
    <name evidence="3" type="ORF">CJ030_MR3G009834</name>
</gene>
<dbReference type="SUPFAM" id="SSF53474">
    <property type="entry name" value="alpha/beta-Hydrolases"/>
    <property type="match status" value="1"/>
</dbReference>
<dbReference type="AlphaFoldDB" id="A0A6A1W542"/>
<evidence type="ECO:0000259" key="2">
    <source>
        <dbReference type="Pfam" id="PF07859"/>
    </source>
</evidence>
<reference evidence="3 4" key="1">
    <citation type="journal article" date="2019" name="Plant Biotechnol. J.">
        <title>The red bayberry genome and genetic basis of sex determination.</title>
        <authorList>
            <person name="Jia H.M."/>
            <person name="Jia H.J."/>
            <person name="Cai Q.L."/>
            <person name="Wang Y."/>
            <person name="Zhao H.B."/>
            <person name="Yang W.F."/>
            <person name="Wang G.Y."/>
            <person name="Li Y.H."/>
            <person name="Zhan D.L."/>
            <person name="Shen Y.T."/>
            <person name="Niu Q.F."/>
            <person name="Chang L."/>
            <person name="Qiu J."/>
            <person name="Zhao L."/>
            <person name="Xie H.B."/>
            <person name="Fu W.Y."/>
            <person name="Jin J."/>
            <person name="Li X.W."/>
            <person name="Jiao Y."/>
            <person name="Zhou C.C."/>
            <person name="Tu T."/>
            <person name="Chai C.Y."/>
            <person name="Gao J.L."/>
            <person name="Fan L.J."/>
            <person name="van de Weg E."/>
            <person name="Wang J.Y."/>
            <person name="Gao Z.S."/>
        </authorList>
    </citation>
    <scope>NUCLEOTIDE SEQUENCE [LARGE SCALE GENOMIC DNA]</scope>
    <source>
        <tissue evidence="3">Leaves</tissue>
    </source>
</reference>
<evidence type="ECO:0000313" key="4">
    <source>
        <dbReference type="Proteomes" id="UP000516437"/>
    </source>
</evidence>
<proteinExistence type="inferred from homology"/>
<dbReference type="GO" id="GO:0016787">
    <property type="term" value="F:hydrolase activity"/>
    <property type="evidence" value="ECO:0007669"/>
    <property type="project" value="InterPro"/>
</dbReference>
<dbReference type="PANTHER" id="PTHR23024">
    <property type="entry name" value="ARYLACETAMIDE DEACETYLASE"/>
    <property type="match status" value="1"/>
</dbReference>
<evidence type="ECO:0000313" key="3">
    <source>
        <dbReference type="EMBL" id="KAB1220374.1"/>
    </source>
</evidence>
<dbReference type="OrthoDB" id="408631at2759"/>
<name>A0A6A1W542_9ROSI</name>
<evidence type="ECO:0000256" key="1">
    <source>
        <dbReference type="ARBA" id="ARBA00010515"/>
    </source>
</evidence>
<dbReference type="EMBL" id="RXIC02000021">
    <property type="protein sequence ID" value="KAB1220374.1"/>
    <property type="molecule type" value="Genomic_DNA"/>
</dbReference>
<protein>
    <submittedName>
        <fullName evidence="3">Putative carboxylesterase 2</fullName>
    </submittedName>
</protein>
<accession>A0A6A1W542</accession>
<organism evidence="3 4">
    <name type="scientific">Morella rubra</name>
    <name type="common">Chinese bayberry</name>
    <dbReference type="NCBI Taxonomy" id="262757"/>
    <lineage>
        <taxon>Eukaryota</taxon>
        <taxon>Viridiplantae</taxon>
        <taxon>Streptophyta</taxon>
        <taxon>Embryophyta</taxon>
        <taxon>Tracheophyta</taxon>
        <taxon>Spermatophyta</taxon>
        <taxon>Magnoliopsida</taxon>
        <taxon>eudicotyledons</taxon>
        <taxon>Gunneridae</taxon>
        <taxon>Pentapetalae</taxon>
        <taxon>rosids</taxon>
        <taxon>fabids</taxon>
        <taxon>Fagales</taxon>
        <taxon>Myricaceae</taxon>
        <taxon>Morella</taxon>
    </lineage>
</organism>
<dbReference type="InterPro" id="IPR029058">
    <property type="entry name" value="AB_hydrolase_fold"/>
</dbReference>
<dbReference type="InterPro" id="IPR013094">
    <property type="entry name" value="AB_hydrolase_3"/>
</dbReference>
<dbReference type="PANTHER" id="PTHR23024:SF458">
    <property type="entry name" value="ALPHA_BETA HYDROLASE FOLD-3 DOMAIN-CONTAINING PROTEIN"/>
    <property type="match status" value="1"/>
</dbReference>
<feature type="domain" description="Alpha/beta hydrolase fold-3" evidence="2">
    <location>
        <begin position="13"/>
        <end position="123"/>
    </location>
</feature>
<keyword evidence="4" id="KW-1185">Reference proteome</keyword>
<comment type="caution">
    <text evidence="3">The sequence shown here is derived from an EMBL/GenBank/DDBJ whole genome shotgun (WGS) entry which is preliminary data.</text>
</comment>